<dbReference type="Gene3D" id="2.40.50.140">
    <property type="entry name" value="Nucleic acid-binding proteins"/>
    <property type="match status" value="1"/>
</dbReference>
<dbReference type="Pfam" id="PF01287">
    <property type="entry name" value="eIF-5a"/>
    <property type="match status" value="1"/>
</dbReference>
<dbReference type="GO" id="GO:0003723">
    <property type="term" value="F:RNA binding"/>
    <property type="evidence" value="ECO:0007669"/>
    <property type="project" value="InterPro"/>
</dbReference>
<feature type="compositionally biased region" description="Basic and acidic residues" evidence="1">
    <location>
        <begin position="134"/>
        <end position="144"/>
    </location>
</feature>
<dbReference type="OrthoDB" id="9975114at2759"/>
<dbReference type="InterPro" id="IPR014722">
    <property type="entry name" value="Rib_uL2_dom2"/>
</dbReference>
<proteinExistence type="predicted"/>
<feature type="region of interest" description="Disordered" evidence="1">
    <location>
        <begin position="273"/>
        <end position="320"/>
    </location>
</feature>
<dbReference type="GO" id="GO:0045901">
    <property type="term" value="P:positive regulation of translational elongation"/>
    <property type="evidence" value="ECO:0007669"/>
    <property type="project" value="InterPro"/>
</dbReference>
<dbReference type="Gene3D" id="2.30.30.30">
    <property type="match status" value="1"/>
</dbReference>
<evidence type="ECO:0000313" key="4">
    <source>
        <dbReference type="Proteomes" id="UP000242877"/>
    </source>
</evidence>
<dbReference type="VEuPathDB" id="FungiDB:AAP_00428"/>
<evidence type="ECO:0000313" key="3">
    <source>
        <dbReference type="EMBL" id="KZZ98167.1"/>
    </source>
</evidence>
<dbReference type="GO" id="GO:0003746">
    <property type="term" value="F:translation elongation factor activity"/>
    <property type="evidence" value="ECO:0007669"/>
    <property type="project" value="UniProtKB-KW"/>
</dbReference>
<gene>
    <name evidence="3" type="ORF">AAP_00428</name>
</gene>
<keyword evidence="3" id="KW-0251">Elongation factor</keyword>
<dbReference type="SUPFAM" id="SSF50249">
    <property type="entry name" value="Nucleic acid-binding proteins"/>
    <property type="match status" value="1"/>
</dbReference>
<comment type="caution">
    <text evidence="3">The sequence shown here is derived from an EMBL/GenBank/DDBJ whole genome shotgun (WGS) entry which is preliminary data.</text>
</comment>
<dbReference type="GO" id="GO:0043022">
    <property type="term" value="F:ribosome binding"/>
    <property type="evidence" value="ECO:0007669"/>
    <property type="project" value="InterPro"/>
</dbReference>
<sequence>MVQPAPRPTLVRWTAAPPSSPLCNAKHMDQECASWTIATPQFYIIGPLLDPLVSNPKAASHVLLIEFDPGCSLHARAELIGWNYKITSLMVVEAQTARLSRHSRRDDQSSGNLDFDARVPIPFSVFPSSYRSDAASEAKPHQVEEPVQFSGAPSAGREDTGVETPIPDLPAQATPEVEAEYAQEPIHEPAPLPESPEVQAFEEEKQQAFHEEHPSVKPFQPFENEPRIAEEFHPYAEKPRVEYDTQVATNLPSPLPDRQAISNQLDVTERDFRRRTHKTREPASELQAPFPSQETSLAVIPRRQTRRDFEPQTPRQTSLVPTRTPYAANSRVSRTAISAKPFNAPVQDNSKALTKMGFYDNNGEYYPFLHIAERGTLVAPSPIGPHVQSGEVEDADQSISTESARAIEGRGRGNQGGTVSIPCHFIRVGDVLILQGRPCQVIRITTSAQTGQHRYLGVDLFTRQLHEESSFISNPKPSVVVQSMLGPVYKTYRILDIREDGCLVAMTESGDVIQDLAVLEQGGLFERISAAFGEGRGSVRALVINDGGRELVVDYKVIHGSRL</sequence>
<feature type="domain" description="Translation initiation factor 5A C-terminal" evidence="2">
    <location>
        <begin position="490"/>
        <end position="556"/>
    </location>
</feature>
<dbReference type="InterPro" id="IPR001884">
    <property type="entry name" value="IF5A-like"/>
</dbReference>
<evidence type="ECO:0000256" key="1">
    <source>
        <dbReference type="SAM" id="MobiDB-lite"/>
    </source>
</evidence>
<dbReference type="InterPro" id="IPR008991">
    <property type="entry name" value="Translation_prot_SH3-like_sf"/>
</dbReference>
<feature type="region of interest" description="Disordered" evidence="1">
    <location>
        <begin position="134"/>
        <end position="169"/>
    </location>
</feature>
<keyword evidence="4" id="KW-1185">Reference proteome</keyword>
<accession>A0A168DVW0</accession>
<name>A0A168DVW0_9EURO</name>
<dbReference type="InterPro" id="IPR037318">
    <property type="entry name" value="Hex1_S1"/>
</dbReference>
<dbReference type="GO" id="GO:0045905">
    <property type="term" value="P:positive regulation of translational termination"/>
    <property type="evidence" value="ECO:0007669"/>
    <property type="project" value="InterPro"/>
</dbReference>
<keyword evidence="3" id="KW-0648">Protein biosynthesis</keyword>
<dbReference type="SUPFAM" id="SSF50104">
    <property type="entry name" value="Translation proteins SH3-like domain"/>
    <property type="match status" value="1"/>
</dbReference>
<dbReference type="InterPro" id="IPR012340">
    <property type="entry name" value="NA-bd_OB-fold"/>
</dbReference>
<evidence type="ECO:0000259" key="2">
    <source>
        <dbReference type="Pfam" id="PF01287"/>
    </source>
</evidence>
<organism evidence="3 4">
    <name type="scientific">Ascosphaera apis ARSEF 7405</name>
    <dbReference type="NCBI Taxonomy" id="392613"/>
    <lineage>
        <taxon>Eukaryota</taxon>
        <taxon>Fungi</taxon>
        <taxon>Dikarya</taxon>
        <taxon>Ascomycota</taxon>
        <taxon>Pezizomycotina</taxon>
        <taxon>Eurotiomycetes</taxon>
        <taxon>Eurotiomycetidae</taxon>
        <taxon>Onygenales</taxon>
        <taxon>Ascosphaeraceae</taxon>
        <taxon>Ascosphaera</taxon>
    </lineage>
</organism>
<protein>
    <submittedName>
        <fullName evidence="3">Translation elongation factor IF5A</fullName>
    </submittedName>
</protein>
<dbReference type="EMBL" id="AZGZ01000001">
    <property type="protein sequence ID" value="KZZ98167.1"/>
    <property type="molecule type" value="Genomic_DNA"/>
</dbReference>
<dbReference type="InterPro" id="IPR020189">
    <property type="entry name" value="IF5A_C"/>
</dbReference>
<dbReference type="Proteomes" id="UP000242877">
    <property type="component" value="Unassembled WGS sequence"/>
</dbReference>
<dbReference type="AlphaFoldDB" id="A0A168DVW0"/>
<dbReference type="CDD" id="cd04469">
    <property type="entry name" value="S1_Hex1"/>
    <property type="match status" value="1"/>
</dbReference>
<dbReference type="PANTHER" id="PTHR11673">
    <property type="entry name" value="TRANSLATION INITIATION FACTOR 5A FAMILY MEMBER"/>
    <property type="match status" value="1"/>
</dbReference>
<reference evidence="3 4" key="1">
    <citation type="journal article" date="2016" name="Genome Biol. Evol.">
        <title>Divergent and convergent evolution of fungal pathogenicity.</title>
        <authorList>
            <person name="Shang Y."/>
            <person name="Xiao G."/>
            <person name="Zheng P."/>
            <person name="Cen K."/>
            <person name="Zhan S."/>
            <person name="Wang C."/>
        </authorList>
    </citation>
    <scope>NUCLEOTIDE SEQUENCE [LARGE SCALE GENOMIC DNA]</scope>
    <source>
        <strain evidence="3 4">ARSEF 7405</strain>
    </source>
</reference>